<dbReference type="EMBL" id="JAIXMP010000001">
    <property type="protein sequence ID" value="KAI9278195.1"/>
    <property type="molecule type" value="Genomic_DNA"/>
</dbReference>
<proteinExistence type="predicted"/>
<accession>A0AAD5KBD8</accession>
<sequence length="338" mass="39306">MVVVQLNTSQINYLTSSGALHELIIDTGMEDVCSNFVTRINNGQVFTRLLTFRQLRKLFDQARKLLLLYTTMLQETFKLSEPFVAASNFQRLIYDIRHKLFHALGDFKKLNSKHHSLVYLKLCSNNATRRAIWLVLEKRSRLRCLRLYLSNNDDVTRSNPVSSVILNNKITLEMAEMHHCENLGDIQYDHIPLLKIPKLKGFMTMMNRVIRLHDICKIIDTLLVLQQPLQNLEFYVEKISDNEDPNVGFISLFQHYSSLTLYQNTSNKHASMPMLETVDIVDLYCVFTDNVLEILSRIKIIQSIWIKSQSPHITTEGFIKAFKRRFGALAQINELYYG</sequence>
<keyword evidence="2" id="KW-1185">Reference proteome</keyword>
<name>A0AAD5KBD8_9FUNG</name>
<dbReference type="AlphaFoldDB" id="A0AAD5KBD8"/>
<evidence type="ECO:0000313" key="2">
    <source>
        <dbReference type="Proteomes" id="UP001209540"/>
    </source>
</evidence>
<protein>
    <submittedName>
        <fullName evidence="1">Uncharacterized protein</fullName>
    </submittedName>
</protein>
<organism evidence="1 2">
    <name type="scientific">Phascolomyces articulosus</name>
    <dbReference type="NCBI Taxonomy" id="60185"/>
    <lineage>
        <taxon>Eukaryota</taxon>
        <taxon>Fungi</taxon>
        <taxon>Fungi incertae sedis</taxon>
        <taxon>Mucoromycota</taxon>
        <taxon>Mucoromycotina</taxon>
        <taxon>Mucoromycetes</taxon>
        <taxon>Mucorales</taxon>
        <taxon>Lichtheimiaceae</taxon>
        <taxon>Phascolomyces</taxon>
    </lineage>
</organism>
<reference evidence="1" key="1">
    <citation type="journal article" date="2022" name="IScience">
        <title>Evolution of zygomycete secretomes and the origins of terrestrial fungal ecologies.</title>
        <authorList>
            <person name="Chang Y."/>
            <person name="Wang Y."/>
            <person name="Mondo S."/>
            <person name="Ahrendt S."/>
            <person name="Andreopoulos W."/>
            <person name="Barry K."/>
            <person name="Beard J."/>
            <person name="Benny G.L."/>
            <person name="Blankenship S."/>
            <person name="Bonito G."/>
            <person name="Cuomo C."/>
            <person name="Desiro A."/>
            <person name="Gervers K.A."/>
            <person name="Hundley H."/>
            <person name="Kuo A."/>
            <person name="LaButti K."/>
            <person name="Lang B.F."/>
            <person name="Lipzen A."/>
            <person name="O'Donnell K."/>
            <person name="Pangilinan J."/>
            <person name="Reynolds N."/>
            <person name="Sandor L."/>
            <person name="Smith M.E."/>
            <person name="Tsang A."/>
            <person name="Grigoriev I.V."/>
            <person name="Stajich J.E."/>
            <person name="Spatafora J.W."/>
        </authorList>
    </citation>
    <scope>NUCLEOTIDE SEQUENCE</scope>
    <source>
        <strain evidence="1">RSA 2281</strain>
    </source>
</reference>
<comment type="caution">
    <text evidence="1">The sequence shown here is derived from an EMBL/GenBank/DDBJ whole genome shotgun (WGS) entry which is preliminary data.</text>
</comment>
<reference evidence="1" key="2">
    <citation type="submission" date="2023-02" db="EMBL/GenBank/DDBJ databases">
        <authorList>
            <consortium name="DOE Joint Genome Institute"/>
            <person name="Mondo S.J."/>
            <person name="Chang Y."/>
            <person name="Wang Y."/>
            <person name="Ahrendt S."/>
            <person name="Andreopoulos W."/>
            <person name="Barry K."/>
            <person name="Beard J."/>
            <person name="Benny G.L."/>
            <person name="Blankenship S."/>
            <person name="Bonito G."/>
            <person name="Cuomo C."/>
            <person name="Desiro A."/>
            <person name="Gervers K.A."/>
            <person name="Hundley H."/>
            <person name="Kuo A."/>
            <person name="LaButti K."/>
            <person name="Lang B.F."/>
            <person name="Lipzen A."/>
            <person name="O'Donnell K."/>
            <person name="Pangilinan J."/>
            <person name="Reynolds N."/>
            <person name="Sandor L."/>
            <person name="Smith M.W."/>
            <person name="Tsang A."/>
            <person name="Grigoriev I.V."/>
            <person name="Stajich J.E."/>
            <person name="Spatafora J.W."/>
        </authorList>
    </citation>
    <scope>NUCLEOTIDE SEQUENCE</scope>
    <source>
        <strain evidence="1">RSA 2281</strain>
    </source>
</reference>
<dbReference type="Proteomes" id="UP001209540">
    <property type="component" value="Unassembled WGS sequence"/>
</dbReference>
<evidence type="ECO:0000313" key="1">
    <source>
        <dbReference type="EMBL" id="KAI9278195.1"/>
    </source>
</evidence>
<gene>
    <name evidence="1" type="ORF">BDA99DRAFT_530966</name>
</gene>